<name>A0ABW8ATY9_9ACTN</name>
<dbReference type="PANTHER" id="PTHR40765">
    <property type="entry name" value="ESX-2 SECRETION SYSTEM ATPASE ECCB2"/>
    <property type="match status" value="1"/>
</dbReference>
<evidence type="ECO:0000256" key="2">
    <source>
        <dbReference type="ARBA" id="ARBA00008149"/>
    </source>
</evidence>
<keyword evidence="4 10" id="KW-0812">Transmembrane</keyword>
<dbReference type="RefSeq" id="WP_398284456.1">
    <property type="nucleotide sequence ID" value="NZ_JBITLV010000010.1"/>
</dbReference>
<organism evidence="11 12">
    <name type="scientific">Spongisporangium articulatum</name>
    <dbReference type="NCBI Taxonomy" id="3362603"/>
    <lineage>
        <taxon>Bacteria</taxon>
        <taxon>Bacillati</taxon>
        <taxon>Actinomycetota</taxon>
        <taxon>Actinomycetes</taxon>
        <taxon>Kineosporiales</taxon>
        <taxon>Kineosporiaceae</taxon>
        <taxon>Spongisporangium</taxon>
    </lineage>
</organism>
<dbReference type="Gene3D" id="2.40.50.910">
    <property type="entry name" value="Type VII secretion system EccB, repeat 3 domain"/>
    <property type="match status" value="1"/>
</dbReference>
<dbReference type="PANTHER" id="PTHR40765:SF2">
    <property type="entry name" value="ESX-2 SECRETION SYSTEM ATPASE ECCB2"/>
    <property type="match status" value="1"/>
</dbReference>
<feature type="transmembrane region" description="Helical" evidence="10">
    <location>
        <begin position="39"/>
        <end position="61"/>
    </location>
</feature>
<dbReference type="Gene3D" id="3.30.2390.20">
    <property type="entry name" value="Type VII secretion system EccB, repeat 1 domain"/>
    <property type="match status" value="1"/>
</dbReference>
<comment type="subcellular location">
    <subcellularLocation>
        <location evidence="1">Cell membrane</location>
        <topology evidence="1">Single-pass membrane protein</topology>
    </subcellularLocation>
</comment>
<dbReference type="InterPro" id="IPR042485">
    <property type="entry name" value="T7SS_EccB_R3"/>
</dbReference>
<keyword evidence="5" id="KW-0547">Nucleotide-binding</keyword>
<keyword evidence="7" id="KW-0067">ATP-binding</keyword>
<dbReference type="NCBIfam" id="TIGR03919">
    <property type="entry name" value="T7SS_EccB"/>
    <property type="match status" value="1"/>
</dbReference>
<comment type="similarity">
    <text evidence="2">Belongs to the EccB family.</text>
</comment>
<protein>
    <submittedName>
        <fullName evidence="11">Type VII secretion protein EccB</fullName>
    </submittedName>
</protein>
<keyword evidence="8 10" id="KW-1133">Transmembrane helix</keyword>
<dbReference type="EMBL" id="JBITLV010000010">
    <property type="protein sequence ID" value="MFI7589855.1"/>
    <property type="molecule type" value="Genomic_DNA"/>
</dbReference>
<evidence type="ECO:0000313" key="12">
    <source>
        <dbReference type="Proteomes" id="UP001612915"/>
    </source>
</evidence>
<dbReference type="Proteomes" id="UP001612915">
    <property type="component" value="Unassembled WGS sequence"/>
</dbReference>
<dbReference type="InterPro" id="IPR007795">
    <property type="entry name" value="T7SS_EccB"/>
</dbReference>
<sequence>MQSRRDQVQAYRFAQVRMQSALVTGETDGLDVPLRRAGVSTFAGVMIAVLLLAVAGVIGLIRPGGKTGWADGGVLVVEKETGARYVYDSNDRALHPVLNYTSARLLLNEPEISVRRFSANSLAGVARGRALGIAGLPDSLPDDDHLVSGPWLTCAGRDSSSGPQSITVSGGYRPTGRAVGADEAVLVQVTSGDLYVLWNNTRLKVIDMDVTGAAFDWSRSDAVTVPDAWVNAIPAGPDLVAPHLSGIGRKVPYAALDGTAIFLGQIFKVDAQAGQPDRYYVAVDDGLARISTFVAQLMLADPYQRAAYYNGDQSPVPFSTSTETIARIPSSRVVAPGGFPADRPDLIRAGSLPDGASSAVCAAYDDPSGASTASRIYLGGRGPGSWQPPREEAGTGGVNVVVPPGEGALIRPLAHAGQDGGSTFLLTDGGVKYPVPSAKTKEVLGYKDAGRAPVPAGVAALIPTGPALSEEAAYRAGASVISPSAQASAAVS</sequence>
<dbReference type="Pfam" id="PF05108">
    <property type="entry name" value="T7SS_ESX1_EccB"/>
    <property type="match status" value="1"/>
</dbReference>
<evidence type="ECO:0000256" key="1">
    <source>
        <dbReference type="ARBA" id="ARBA00004162"/>
    </source>
</evidence>
<keyword evidence="12" id="KW-1185">Reference proteome</keyword>
<keyword evidence="9 10" id="KW-0472">Membrane</keyword>
<accession>A0ABW8ATY9</accession>
<dbReference type="InterPro" id="IPR044857">
    <property type="entry name" value="T7SS_EccB_R1"/>
</dbReference>
<evidence type="ECO:0000256" key="7">
    <source>
        <dbReference type="ARBA" id="ARBA00022840"/>
    </source>
</evidence>
<evidence type="ECO:0000256" key="3">
    <source>
        <dbReference type="ARBA" id="ARBA00022475"/>
    </source>
</evidence>
<evidence type="ECO:0000256" key="6">
    <source>
        <dbReference type="ARBA" id="ARBA00022801"/>
    </source>
</evidence>
<evidence type="ECO:0000256" key="5">
    <source>
        <dbReference type="ARBA" id="ARBA00022741"/>
    </source>
</evidence>
<keyword evidence="3" id="KW-1003">Cell membrane</keyword>
<comment type="caution">
    <text evidence="11">The sequence shown here is derived from an EMBL/GenBank/DDBJ whole genome shotgun (WGS) entry which is preliminary data.</text>
</comment>
<proteinExistence type="inferred from homology"/>
<evidence type="ECO:0000256" key="4">
    <source>
        <dbReference type="ARBA" id="ARBA00022692"/>
    </source>
</evidence>
<evidence type="ECO:0000313" key="11">
    <source>
        <dbReference type="EMBL" id="MFI7589855.1"/>
    </source>
</evidence>
<gene>
    <name evidence="11" type="primary">eccB</name>
    <name evidence="11" type="ORF">ACIB24_22520</name>
</gene>
<reference evidence="11 12" key="1">
    <citation type="submission" date="2024-10" db="EMBL/GenBank/DDBJ databases">
        <title>The Natural Products Discovery Center: Release of the First 8490 Sequenced Strains for Exploring Actinobacteria Biosynthetic Diversity.</title>
        <authorList>
            <person name="Kalkreuter E."/>
            <person name="Kautsar S.A."/>
            <person name="Yang D."/>
            <person name="Bader C.D."/>
            <person name="Teijaro C.N."/>
            <person name="Fluegel L."/>
            <person name="Davis C.M."/>
            <person name="Simpson J.R."/>
            <person name="Lauterbach L."/>
            <person name="Steele A.D."/>
            <person name="Gui C."/>
            <person name="Meng S."/>
            <person name="Li G."/>
            <person name="Viehrig K."/>
            <person name="Ye F."/>
            <person name="Su P."/>
            <person name="Kiefer A.F."/>
            <person name="Nichols A."/>
            <person name="Cepeda A.J."/>
            <person name="Yan W."/>
            <person name="Fan B."/>
            <person name="Jiang Y."/>
            <person name="Adhikari A."/>
            <person name="Zheng C.-J."/>
            <person name="Schuster L."/>
            <person name="Cowan T.M."/>
            <person name="Smanski M.J."/>
            <person name="Chevrette M.G."/>
            <person name="De Carvalho L.P.S."/>
            <person name="Shen B."/>
        </authorList>
    </citation>
    <scope>NUCLEOTIDE SEQUENCE [LARGE SCALE GENOMIC DNA]</scope>
    <source>
        <strain evidence="11 12">NPDC049639</strain>
    </source>
</reference>
<evidence type="ECO:0000256" key="8">
    <source>
        <dbReference type="ARBA" id="ARBA00022989"/>
    </source>
</evidence>
<keyword evidence="6" id="KW-0378">Hydrolase</keyword>
<evidence type="ECO:0000256" key="9">
    <source>
        <dbReference type="ARBA" id="ARBA00023136"/>
    </source>
</evidence>
<evidence type="ECO:0000256" key="10">
    <source>
        <dbReference type="SAM" id="Phobius"/>
    </source>
</evidence>